<sequence length="88" mass="9793">MKQPNQQNTQIQITLDACVVQSNFLAHQLDICRRILRQLTSSESTTIYVSFTPHILQLTLPNSLVASPHTTVILTLLSPPIISNEIIA</sequence>
<evidence type="ECO:0000313" key="1">
    <source>
        <dbReference type="EMBL" id="KAK2963895.1"/>
    </source>
</evidence>
<protein>
    <submittedName>
        <fullName evidence="1">Uncharacterized protein</fullName>
    </submittedName>
</protein>
<gene>
    <name evidence="1" type="ORF">BLNAU_972</name>
</gene>
<dbReference type="EMBL" id="JARBJD010000004">
    <property type="protein sequence ID" value="KAK2963895.1"/>
    <property type="molecule type" value="Genomic_DNA"/>
</dbReference>
<organism evidence="1 2">
    <name type="scientific">Blattamonas nauphoetae</name>
    <dbReference type="NCBI Taxonomy" id="2049346"/>
    <lineage>
        <taxon>Eukaryota</taxon>
        <taxon>Metamonada</taxon>
        <taxon>Preaxostyla</taxon>
        <taxon>Oxymonadida</taxon>
        <taxon>Blattamonas</taxon>
    </lineage>
</organism>
<keyword evidence="2" id="KW-1185">Reference proteome</keyword>
<reference evidence="1 2" key="1">
    <citation type="journal article" date="2022" name="bioRxiv">
        <title>Genomics of Preaxostyla Flagellates Illuminates Evolutionary Transitions and the Path Towards Mitochondrial Loss.</title>
        <authorList>
            <person name="Novak L.V.F."/>
            <person name="Treitli S.C."/>
            <person name="Pyrih J."/>
            <person name="Halakuc P."/>
            <person name="Pipaliya S.V."/>
            <person name="Vacek V."/>
            <person name="Brzon O."/>
            <person name="Soukal P."/>
            <person name="Eme L."/>
            <person name="Dacks J.B."/>
            <person name="Karnkowska A."/>
            <person name="Elias M."/>
            <person name="Hampl V."/>
        </authorList>
    </citation>
    <scope>NUCLEOTIDE SEQUENCE [LARGE SCALE GENOMIC DNA]</scope>
    <source>
        <strain evidence="1">NAU3</strain>
        <tissue evidence="1">Gut</tissue>
    </source>
</reference>
<evidence type="ECO:0000313" key="2">
    <source>
        <dbReference type="Proteomes" id="UP001281761"/>
    </source>
</evidence>
<name>A0ABQ9YJF7_9EUKA</name>
<comment type="caution">
    <text evidence="1">The sequence shown here is derived from an EMBL/GenBank/DDBJ whole genome shotgun (WGS) entry which is preliminary data.</text>
</comment>
<accession>A0ABQ9YJF7</accession>
<proteinExistence type="predicted"/>
<dbReference type="Proteomes" id="UP001281761">
    <property type="component" value="Unassembled WGS sequence"/>
</dbReference>